<organism evidence="1 2">
    <name type="scientific">Rhizobium deserti</name>
    <dbReference type="NCBI Taxonomy" id="2547961"/>
    <lineage>
        <taxon>Bacteria</taxon>
        <taxon>Pseudomonadati</taxon>
        <taxon>Pseudomonadota</taxon>
        <taxon>Alphaproteobacteria</taxon>
        <taxon>Hyphomicrobiales</taxon>
        <taxon>Rhizobiaceae</taxon>
        <taxon>Rhizobium/Agrobacterium group</taxon>
        <taxon>Rhizobium</taxon>
    </lineage>
</organism>
<sequence length="76" mass="7929">MALYAARNASIIPASGLAGLKIGVYQHSFVPRDLLVDVLEGYGALVVALGRSDHFIPVDTEAVPPKMLNPPSDVGG</sequence>
<dbReference type="Gene3D" id="3.40.120.10">
    <property type="entry name" value="Alpha-D-Glucose-1,6-Bisphosphate, subunit A, domain 3"/>
    <property type="match status" value="1"/>
</dbReference>
<dbReference type="Proteomes" id="UP000295238">
    <property type="component" value="Unassembled WGS sequence"/>
</dbReference>
<evidence type="ECO:0000313" key="2">
    <source>
        <dbReference type="Proteomes" id="UP000295238"/>
    </source>
</evidence>
<gene>
    <name evidence="1" type="ORF">E2F50_06705</name>
</gene>
<reference evidence="1 2" key="1">
    <citation type="submission" date="2019-03" db="EMBL/GenBank/DDBJ databases">
        <title>Rhizobium sp. nov., an bacterium isolated from biocrust in Mu Us Desert.</title>
        <authorList>
            <person name="Lixiong L."/>
        </authorList>
    </citation>
    <scope>NUCLEOTIDE SEQUENCE [LARGE SCALE GENOMIC DNA]</scope>
    <source>
        <strain evidence="1 2">SPY-1</strain>
    </source>
</reference>
<name>A0A4R5UIG8_9HYPH</name>
<comment type="caution">
    <text evidence="1">The sequence shown here is derived from an EMBL/GenBank/DDBJ whole genome shotgun (WGS) entry which is preliminary data.</text>
</comment>
<dbReference type="RefSeq" id="WP_133315322.1">
    <property type="nucleotide sequence ID" value="NZ_SMTL01000002.1"/>
</dbReference>
<dbReference type="EMBL" id="SMTL01000002">
    <property type="protein sequence ID" value="TDK36612.1"/>
    <property type="molecule type" value="Genomic_DNA"/>
</dbReference>
<dbReference type="AlphaFoldDB" id="A0A4R5UIG8"/>
<keyword evidence="2" id="KW-1185">Reference proteome</keyword>
<accession>A0A4R5UIG8</accession>
<proteinExistence type="predicted"/>
<dbReference type="OrthoDB" id="9803322at2"/>
<evidence type="ECO:0000313" key="1">
    <source>
        <dbReference type="EMBL" id="TDK36612.1"/>
    </source>
</evidence>
<protein>
    <submittedName>
        <fullName evidence="1">Uncharacterized protein</fullName>
    </submittedName>
</protein>